<feature type="compositionally biased region" description="Pro residues" evidence="1">
    <location>
        <begin position="436"/>
        <end position="445"/>
    </location>
</feature>
<dbReference type="Proteomes" id="UP000032668">
    <property type="component" value="Unassembled WGS sequence"/>
</dbReference>
<reference evidence="2 3" key="1">
    <citation type="submission" date="2012-11" db="EMBL/GenBank/DDBJ databases">
        <title>Whole genome sequence of Acidocella aminolytica 101 = DSM 11237.</title>
        <authorList>
            <person name="Azuma Y."/>
            <person name="Higashiura N."/>
            <person name="Hirakawa H."/>
            <person name="Matsushita K."/>
        </authorList>
    </citation>
    <scope>NUCLEOTIDE SEQUENCE [LARGE SCALE GENOMIC DNA]</scope>
    <source>
        <strain evidence="3">101 / DSM 11237</strain>
    </source>
</reference>
<sequence>MSDSSMIAPLKVANEAFLVSSMIERCPKTMMIRELVVNGLEAAAQGAPGKREVIIGARMHEGVRKLRIWNTGPGLNAAELLQITDLASSLRKQNSLDQNFGMGAKVASLPSNRQGLRYRSCAGGRVSEVVMGYRDGTYGRLRIGLERLEVIDATETCIAEGDYDLSFDWTEVLLGGNAADQDTVTAPYGTTLKVTPDWMGAYLENRFFRLPHDVTLMLMPAVWGGGAPRAMVGLDDRKSEFGRTETRVTPSGVKIHYYYDPPEGESTRSARSAITTSISRGAVVFRDEMYDVRSGEAWLQDAPNYGVPFGAKYISIFVELPHDYLVWPEAYRQFLRFRGNDQRQVHMIDFSALVRSYMPVWLAEIISSFGPGQANFLDDISDELKELLTSLGVLPTFQAPAPGAPERPISSPVEAQLKAAETLTEKAKNAQASSLPPKPKPPVFERPPEIIGLRTPEQIKERTLEGRAAKFYPQSHQIFINLAYPAVQEMASALLVETEVQLGPHEEEARRIATETAEWALTRRISRAIVYSLSKKALGWRPDEISRSQSTESLSLVADDWASAMDMARARYNHQLPAAVPALVAP</sequence>
<evidence type="ECO:0000313" key="2">
    <source>
        <dbReference type="EMBL" id="GAN82128.1"/>
    </source>
</evidence>
<dbReference type="OrthoDB" id="8404469at2"/>
<evidence type="ECO:0000256" key="1">
    <source>
        <dbReference type="SAM" id="MobiDB-lite"/>
    </source>
</evidence>
<dbReference type="SUPFAM" id="SSF55874">
    <property type="entry name" value="ATPase domain of HSP90 chaperone/DNA topoisomerase II/histidine kinase"/>
    <property type="match status" value="1"/>
</dbReference>
<organism evidence="2 3">
    <name type="scientific">Acidocella aminolytica 101 = DSM 11237</name>
    <dbReference type="NCBI Taxonomy" id="1120923"/>
    <lineage>
        <taxon>Bacteria</taxon>
        <taxon>Pseudomonadati</taxon>
        <taxon>Pseudomonadota</taxon>
        <taxon>Alphaproteobacteria</taxon>
        <taxon>Acetobacterales</taxon>
        <taxon>Acidocellaceae</taxon>
        <taxon>Acidocella</taxon>
    </lineage>
</organism>
<dbReference type="AlphaFoldDB" id="A0A0D6PLN6"/>
<evidence type="ECO:0000313" key="3">
    <source>
        <dbReference type="Proteomes" id="UP000032668"/>
    </source>
</evidence>
<feature type="region of interest" description="Disordered" evidence="1">
    <location>
        <begin position="427"/>
        <end position="448"/>
    </location>
</feature>
<dbReference type="InterPro" id="IPR036890">
    <property type="entry name" value="HATPase_C_sf"/>
</dbReference>
<dbReference type="EMBL" id="BANC01000159">
    <property type="protein sequence ID" value="GAN82128.1"/>
    <property type="molecule type" value="Genomic_DNA"/>
</dbReference>
<accession>A0A0D6PLN6</accession>
<keyword evidence="3" id="KW-1185">Reference proteome</keyword>
<proteinExistence type="predicted"/>
<protein>
    <submittedName>
        <fullName evidence="2">Uncharacterized protein</fullName>
    </submittedName>
</protein>
<gene>
    <name evidence="2" type="ORF">Aam_162_002</name>
</gene>
<name>A0A0D6PLN6_9PROT</name>
<dbReference type="RefSeq" id="WP_073211983.1">
    <property type="nucleotide sequence ID" value="NZ_BANC01000159.1"/>
</dbReference>
<comment type="caution">
    <text evidence="2">The sequence shown here is derived from an EMBL/GenBank/DDBJ whole genome shotgun (WGS) entry which is preliminary data.</text>
</comment>